<feature type="transmembrane region" description="Helical" evidence="7">
    <location>
        <begin position="216"/>
        <end position="237"/>
    </location>
</feature>
<dbReference type="FunFam" id="1.20.1250.20:FF:000399">
    <property type="entry name" value="MFS general substrate transporter"/>
    <property type="match status" value="1"/>
</dbReference>
<feature type="transmembrane region" description="Helical" evidence="7">
    <location>
        <begin position="386"/>
        <end position="407"/>
    </location>
</feature>
<dbReference type="GO" id="GO:0015295">
    <property type="term" value="F:solute:proton symporter activity"/>
    <property type="evidence" value="ECO:0007669"/>
    <property type="project" value="TreeGrafter"/>
</dbReference>
<evidence type="ECO:0000256" key="7">
    <source>
        <dbReference type="SAM" id="Phobius"/>
    </source>
</evidence>
<feature type="transmembrane region" description="Helical" evidence="7">
    <location>
        <begin position="249"/>
        <end position="271"/>
    </location>
</feature>
<keyword evidence="2" id="KW-0813">Transport</keyword>
<keyword evidence="3 7" id="KW-0812">Transmembrane</keyword>
<dbReference type="Gene3D" id="1.20.1250.20">
    <property type="entry name" value="MFS general substrate transporter like domains"/>
    <property type="match status" value="2"/>
</dbReference>
<feature type="transmembrane region" description="Helical" evidence="7">
    <location>
        <begin position="319"/>
        <end position="336"/>
    </location>
</feature>
<feature type="transmembrane region" description="Helical" evidence="7">
    <location>
        <begin position="413"/>
        <end position="433"/>
    </location>
</feature>
<accession>A0AAV5RME7</accession>
<evidence type="ECO:0000256" key="2">
    <source>
        <dbReference type="ARBA" id="ARBA00022448"/>
    </source>
</evidence>
<feature type="region of interest" description="Disordered" evidence="6">
    <location>
        <begin position="1"/>
        <end position="32"/>
    </location>
</feature>
<keyword evidence="4 7" id="KW-1133">Transmembrane helix</keyword>
<dbReference type="Proteomes" id="UP001362899">
    <property type="component" value="Unassembled WGS sequence"/>
</dbReference>
<keyword evidence="9" id="KW-1185">Reference proteome</keyword>
<evidence type="ECO:0000256" key="3">
    <source>
        <dbReference type="ARBA" id="ARBA00022692"/>
    </source>
</evidence>
<dbReference type="PANTHER" id="PTHR43791:SF33">
    <property type="entry name" value="VITAMIN H TRANSPORTER 1"/>
    <property type="match status" value="1"/>
</dbReference>
<dbReference type="GO" id="GO:1901604">
    <property type="term" value="F:dethiobiotin transmembrane transporter activity"/>
    <property type="evidence" value="ECO:0007669"/>
    <property type="project" value="TreeGrafter"/>
</dbReference>
<reference evidence="8 9" key="1">
    <citation type="journal article" date="2023" name="Elife">
        <title>Identification of key yeast species and microbe-microbe interactions impacting larval growth of Drosophila in the wild.</title>
        <authorList>
            <person name="Mure A."/>
            <person name="Sugiura Y."/>
            <person name="Maeda R."/>
            <person name="Honda K."/>
            <person name="Sakurai N."/>
            <person name="Takahashi Y."/>
            <person name="Watada M."/>
            <person name="Katoh T."/>
            <person name="Gotoh A."/>
            <person name="Gotoh Y."/>
            <person name="Taniguchi I."/>
            <person name="Nakamura K."/>
            <person name="Hayashi T."/>
            <person name="Katayama T."/>
            <person name="Uemura T."/>
            <person name="Hattori Y."/>
        </authorList>
    </citation>
    <scope>NUCLEOTIDE SEQUENCE [LARGE SCALE GENOMIC DNA]</scope>
    <source>
        <strain evidence="8 9">SB-73</strain>
    </source>
</reference>
<evidence type="ECO:0000256" key="1">
    <source>
        <dbReference type="ARBA" id="ARBA00004141"/>
    </source>
</evidence>
<sequence length="535" mass="59421">MNFTTKLFNRKDRSEDLPVPPSESSITDGRLSDEFQDDLKNVDTADAQAMSLSDNNYPESIDSETARERSKALDKIYLKLDLRIIPALWVLYFLSSYSSAAYGNALTMNSDVGHSIPEKLKLTSNDISTATALDYVGFIIFDVPMNLCFYKLSPKVWMSRIIITVGLVATCLVAVKNAPGLKAQKFFGGLVSAGVWPGMAYYISMWYPDHRSTKRVGYYFTAAQISAAVAGLLGAAFQKMDGELGYTGYQWNFLVYGCVTMFIGILLYFWLPGRPTGKRVFPLSERDAQIHAEDMKERVNPDRTLSWEKFFGVLKDVRIWPLIMMYFGVVGCGIGLENYATTILTNINPKWSPITLSLLFAPIWLFDMGGILVVTPFADKFNQHRALIFCFSTSIIICGLFVTTFASYGWTRWGGLLICGFGLGATVPITMSWGASIFRRRHGDIGVAMATALISGLGNLGSVTTSYALYSGWPEDATRGYRDSNMVMVALLGLSMISAACCSILRYYLGDFGDVSFVDGTFLSWFKGRVTKKVY</sequence>
<dbReference type="InterPro" id="IPR036259">
    <property type="entry name" value="MFS_trans_sf"/>
</dbReference>
<dbReference type="PANTHER" id="PTHR43791">
    <property type="entry name" value="PERMEASE-RELATED"/>
    <property type="match status" value="1"/>
</dbReference>
<dbReference type="EMBL" id="BTGC01000008">
    <property type="protein sequence ID" value="GMM52302.1"/>
    <property type="molecule type" value="Genomic_DNA"/>
</dbReference>
<dbReference type="GO" id="GO:1905135">
    <property type="term" value="P:biotin import across plasma membrane"/>
    <property type="evidence" value="ECO:0007669"/>
    <property type="project" value="TreeGrafter"/>
</dbReference>
<feature type="transmembrane region" description="Helical" evidence="7">
    <location>
        <begin position="187"/>
        <end position="204"/>
    </location>
</feature>
<feature type="transmembrane region" description="Helical" evidence="7">
    <location>
        <begin position="356"/>
        <end position="374"/>
    </location>
</feature>
<dbReference type="Pfam" id="PF07690">
    <property type="entry name" value="MFS_1"/>
    <property type="match status" value="1"/>
</dbReference>
<comment type="subcellular location">
    <subcellularLocation>
        <location evidence="1">Membrane</location>
        <topology evidence="1">Multi-pass membrane protein</topology>
    </subcellularLocation>
</comment>
<dbReference type="InterPro" id="IPR011701">
    <property type="entry name" value="MFS"/>
</dbReference>
<evidence type="ECO:0000256" key="5">
    <source>
        <dbReference type="ARBA" id="ARBA00023136"/>
    </source>
</evidence>
<evidence type="ECO:0000256" key="6">
    <source>
        <dbReference type="SAM" id="MobiDB-lite"/>
    </source>
</evidence>
<evidence type="ECO:0000256" key="4">
    <source>
        <dbReference type="ARBA" id="ARBA00022989"/>
    </source>
</evidence>
<organism evidence="8 9">
    <name type="scientific">Starmerella bacillaris</name>
    <name type="common">Yeast</name>
    <name type="synonym">Candida zemplinina</name>
    <dbReference type="NCBI Taxonomy" id="1247836"/>
    <lineage>
        <taxon>Eukaryota</taxon>
        <taxon>Fungi</taxon>
        <taxon>Dikarya</taxon>
        <taxon>Ascomycota</taxon>
        <taxon>Saccharomycotina</taxon>
        <taxon>Dipodascomycetes</taxon>
        <taxon>Dipodascales</taxon>
        <taxon>Trichomonascaceae</taxon>
        <taxon>Starmerella</taxon>
    </lineage>
</organism>
<feature type="transmembrane region" description="Helical" evidence="7">
    <location>
        <begin position="132"/>
        <end position="150"/>
    </location>
</feature>
<dbReference type="SUPFAM" id="SSF103473">
    <property type="entry name" value="MFS general substrate transporter"/>
    <property type="match status" value="1"/>
</dbReference>
<keyword evidence="5 7" id="KW-0472">Membrane</keyword>
<dbReference type="AlphaFoldDB" id="A0AAV5RME7"/>
<dbReference type="GO" id="GO:0005886">
    <property type="term" value="C:plasma membrane"/>
    <property type="evidence" value="ECO:0007669"/>
    <property type="project" value="TreeGrafter"/>
</dbReference>
<feature type="transmembrane region" description="Helical" evidence="7">
    <location>
        <begin position="489"/>
        <end position="509"/>
    </location>
</feature>
<comment type="caution">
    <text evidence="8">The sequence shown here is derived from an EMBL/GenBank/DDBJ whole genome shotgun (WGS) entry which is preliminary data.</text>
</comment>
<gene>
    <name evidence="8" type="ORF">DASB73_032650</name>
</gene>
<name>A0AAV5RME7_STABA</name>
<evidence type="ECO:0000313" key="9">
    <source>
        <dbReference type="Proteomes" id="UP001362899"/>
    </source>
</evidence>
<protein>
    <submittedName>
        <fullName evidence="8">Uncharacterized protein</fullName>
    </submittedName>
</protein>
<feature type="transmembrane region" description="Helical" evidence="7">
    <location>
        <begin position="157"/>
        <end position="175"/>
    </location>
</feature>
<dbReference type="GO" id="GO:0015225">
    <property type="term" value="F:biotin transmembrane transporter activity"/>
    <property type="evidence" value="ECO:0007669"/>
    <property type="project" value="TreeGrafter"/>
</dbReference>
<evidence type="ECO:0000313" key="8">
    <source>
        <dbReference type="EMBL" id="GMM52302.1"/>
    </source>
</evidence>
<proteinExistence type="predicted"/>